<evidence type="ECO:0000256" key="16">
    <source>
        <dbReference type="SAM" id="Phobius"/>
    </source>
</evidence>
<evidence type="ECO:0000256" key="4">
    <source>
        <dbReference type="ARBA" id="ARBA00011903"/>
    </source>
</evidence>
<dbReference type="Gene3D" id="3.40.50.300">
    <property type="entry name" value="P-loop containing nucleotide triphosphate hydrolases"/>
    <property type="match status" value="1"/>
</dbReference>
<comment type="catalytic activity">
    <reaction evidence="15">
        <text>L-tyrosyl-[protein] + ATP = O-phospho-L-tyrosyl-[protein] + ADP + H(+)</text>
        <dbReference type="Rhea" id="RHEA:10596"/>
        <dbReference type="Rhea" id="RHEA-COMP:10136"/>
        <dbReference type="Rhea" id="RHEA-COMP:20101"/>
        <dbReference type="ChEBI" id="CHEBI:15378"/>
        <dbReference type="ChEBI" id="CHEBI:30616"/>
        <dbReference type="ChEBI" id="CHEBI:46858"/>
        <dbReference type="ChEBI" id="CHEBI:61978"/>
        <dbReference type="ChEBI" id="CHEBI:456216"/>
        <dbReference type="EC" id="2.7.10.2"/>
    </reaction>
</comment>
<gene>
    <name evidence="19" type="ordered locus">Palpr_2316</name>
</gene>
<dbReference type="GO" id="GO:0042802">
    <property type="term" value="F:identical protein binding"/>
    <property type="evidence" value="ECO:0007669"/>
    <property type="project" value="UniProtKB-ARBA"/>
</dbReference>
<evidence type="ECO:0000256" key="14">
    <source>
        <dbReference type="ARBA" id="ARBA00023137"/>
    </source>
</evidence>
<dbReference type="PANTHER" id="PTHR32309:SF13">
    <property type="entry name" value="FERRIC ENTEROBACTIN TRANSPORT PROTEIN FEPE"/>
    <property type="match status" value="1"/>
</dbReference>
<keyword evidence="6" id="KW-0997">Cell inner membrane</keyword>
<evidence type="ECO:0000256" key="3">
    <source>
        <dbReference type="ARBA" id="ARBA00008883"/>
    </source>
</evidence>
<feature type="transmembrane region" description="Helical" evidence="16">
    <location>
        <begin position="27"/>
        <end position="44"/>
    </location>
</feature>
<dbReference type="InterPro" id="IPR003856">
    <property type="entry name" value="LPS_length_determ_N"/>
</dbReference>
<proteinExistence type="inferred from homology"/>
<dbReference type="SUPFAM" id="SSF52540">
    <property type="entry name" value="P-loop containing nucleoside triphosphate hydrolases"/>
    <property type="match status" value="1"/>
</dbReference>
<evidence type="ECO:0000256" key="12">
    <source>
        <dbReference type="ARBA" id="ARBA00022989"/>
    </source>
</evidence>
<sequence>MNKYSESEEEFEKPIDFVGIFFKYLSYWKWFVVSIALCLIVAIVKLKFTLPSYEVDTSILLKDDQKGGGQPELSAFKELGLYTQKNNVDNELEILKTSTLVEQVVRELDLYINYTERGTLQLAKTLGVDRKYPQIGKYDQQILYGSECPILLRLPATLLENITTGYEFEILVHPYGEYEFSGVYQDKEYKVKASISDNQVILPFGKIYISRGQFRPTEDMLIGVSIQSPSSKAAEMLAGLKLELTSKTTSVVAVTFTTSDVQLGKDFLKKYIEIYNRNDVDEQLAMANKTAQFIDERLMILSKQLGDVESQAENYKQVQGITDIQSQGNMFIQQTGSIDQKRLDIESQLAIVTDIDDYMHKKENKYQLLPASTGIQTAGLSELITNYNRLLTERNRLSRIASSSNQAMIDLTNQIESMFNTVQASVRNEKNNLQIILRDLLSKNQETAAHIRAIPRQERQYNEIKRQQGVKEGLFLYMLQKKEEKYMNMSIVEPIAKMIDNANSTGTPVSPRKSIILAIALFIGLIIPIVVIKIKDMLRFQIENKEELEELSIVPILGQIPRVDEKENVIIKENSTDSFTELVRLLRTNLLFVLDSPEKKVINIVSSVSGEGKTFVTINLAVSLALLDKKVLIIGLDIRKPKLAEYLSLSNESGITLFLTEHLSKDQLIRPSGIHPNLSVITAGPVPPNPNELLAKPALDKLMIELREQYDYIIIDTAPIGVVSDSFTLNRFADTSLYVVRADFTHKRNIEEATDLYINKKLKNMYFVLNGVDNDRDYRYGLSRKYEYGYKSEKK</sequence>
<dbReference type="HOGENOM" id="CLU_009912_6_0_10"/>
<protein>
    <recommendedName>
        <fullName evidence="4">non-specific protein-tyrosine kinase</fullName>
        <ecNumber evidence="4">2.7.10.2</ecNumber>
    </recommendedName>
</protein>
<evidence type="ECO:0000256" key="1">
    <source>
        <dbReference type="ARBA" id="ARBA00004429"/>
    </source>
</evidence>
<evidence type="ECO:0000259" key="18">
    <source>
        <dbReference type="Pfam" id="PF13614"/>
    </source>
</evidence>
<dbReference type="eggNOG" id="COG3206">
    <property type="taxonomic scope" value="Bacteria"/>
</dbReference>
<dbReference type="EMBL" id="CP002345">
    <property type="protein sequence ID" value="ADQ80451.1"/>
    <property type="molecule type" value="Genomic_DNA"/>
</dbReference>
<keyword evidence="20" id="KW-1185">Reference proteome</keyword>
<dbReference type="InterPro" id="IPR005702">
    <property type="entry name" value="Wzc-like_C"/>
</dbReference>
<comment type="similarity">
    <text evidence="2">Belongs to the CpsD/CapB family.</text>
</comment>
<dbReference type="PANTHER" id="PTHR32309">
    <property type="entry name" value="TYROSINE-PROTEIN KINASE"/>
    <property type="match status" value="1"/>
</dbReference>
<dbReference type="InterPro" id="IPR050445">
    <property type="entry name" value="Bact_polysacc_biosynth/exp"/>
</dbReference>
<dbReference type="eggNOG" id="COG0489">
    <property type="taxonomic scope" value="Bacteria"/>
</dbReference>
<dbReference type="RefSeq" id="WP_013445820.1">
    <property type="nucleotide sequence ID" value="NC_014734.1"/>
</dbReference>
<dbReference type="AlphaFoldDB" id="E4T6V7"/>
<dbReference type="STRING" id="694427.Palpr_2316"/>
<keyword evidence="5" id="KW-1003">Cell membrane</keyword>
<reference evidence="19 20" key="2">
    <citation type="journal article" date="2011" name="Stand. Genomic Sci.">
        <title>Complete genome sequence of Paludibacter propionicigenes type strain (WB4).</title>
        <authorList>
            <person name="Gronow S."/>
            <person name="Munk C."/>
            <person name="Lapidus A."/>
            <person name="Nolan M."/>
            <person name="Lucas S."/>
            <person name="Hammon N."/>
            <person name="Deshpande S."/>
            <person name="Cheng J.F."/>
            <person name="Tapia R."/>
            <person name="Han C."/>
            <person name="Goodwin L."/>
            <person name="Pitluck S."/>
            <person name="Liolios K."/>
            <person name="Ivanova N."/>
            <person name="Mavromatis K."/>
            <person name="Mikhailova N."/>
            <person name="Pati A."/>
            <person name="Chen A."/>
            <person name="Palaniappan K."/>
            <person name="Land M."/>
            <person name="Hauser L."/>
            <person name="Chang Y.J."/>
            <person name="Jeffries C.D."/>
            <person name="Brambilla E."/>
            <person name="Rohde M."/>
            <person name="Goker M."/>
            <person name="Detter J.C."/>
            <person name="Woyke T."/>
            <person name="Bristow J."/>
            <person name="Eisen J.A."/>
            <person name="Markowitz V."/>
            <person name="Hugenholtz P."/>
            <person name="Kyrpides N.C."/>
            <person name="Klenk H.P."/>
        </authorList>
    </citation>
    <scope>NUCLEOTIDE SEQUENCE [LARGE SCALE GENOMIC DNA]</scope>
    <source>
        <strain evidence="20">DSM 17365 / JCM 13257 / WB4</strain>
    </source>
</reference>
<dbReference type="OrthoDB" id="9794577at2"/>
<evidence type="ECO:0000256" key="10">
    <source>
        <dbReference type="ARBA" id="ARBA00022777"/>
    </source>
</evidence>
<comment type="similarity">
    <text evidence="3">Belongs to the etk/wzc family.</text>
</comment>
<evidence type="ECO:0000256" key="2">
    <source>
        <dbReference type="ARBA" id="ARBA00007316"/>
    </source>
</evidence>
<reference key="1">
    <citation type="submission" date="2010-11" db="EMBL/GenBank/DDBJ databases">
        <title>The complete genome of Paludibacter propionicigenes DSM 17365.</title>
        <authorList>
            <consortium name="US DOE Joint Genome Institute (JGI-PGF)"/>
            <person name="Lucas S."/>
            <person name="Copeland A."/>
            <person name="Lapidus A."/>
            <person name="Bruce D."/>
            <person name="Goodwin L."/>
            <person name="Pitluck S."/>
            <person name="Kyrpides N."/>
            <person name="Mavromatis K."/>
            <person name="Ivanova N."/>
            <person name="Munk A.C."/>
            <person name="Brettin T."/>
            <person name="Detter J.C."/>
            <person name="Han C."/>
            <person name="Tapia R."/>
            <person name="Land M."/>
            <person name="Hauser L."/>
            <person name="Markowitz V."/>
            <person name="Cheng J.-F."/>
            <person name="Hugenholtz P."/>
            <person name="Woyke T."/>
            <person name="Wu D."/>
            <person name="Gronow S."/>
            <person name="Wellnitz S."/>
            <person name="Brambilla E."/>
            <person name="Klenk H.-P."/>
            <person name="Eisen J.A."/>
        </authorList>
    </citation>
    <scope>NUCLEOTIDE SEQUENCE</scope>
    <source>
        <strain>WB4</strain>
    </source>
</reference>
<dbReference type="InterPro" id="IPR025669">
    <property type="entry name" value="AAA_dom"/>
</dbReference>
<keyword evidence="10" id="KW-0418">Kinase</keyword>
<dbReference type="InterPro" id="IPR027417">
    <property type="entry name" value="P-loop_NTPase"/>
</dbReference>
<accession>E4T6V7</accession>
<dbReference type="NCBIfam" id="TIGR01007">
    <property type="entry name" value="eps_fam"/>
    <property type="match status" value="1"/>
</dbReference>
<keyword evidence="9" id="KW-0547">Nucleotide-binding</keyword>
<evidence type="ECO:0000313" key="20">
    <source>
        <dbReference type="Proteomes" id="UP000008718"/>
    </source>
</evidence>
<dbReference type="GO" id="GO:0005524">
    <property type="term" value="F:ATP binding"/>
    <property type="evidence" value="ECO:0007669"/>
    <property type="project" value="UniProtKB-KW"/>
</dbReference>
<keyword evidence="11" id="KW-0067">ATP-binding</keyword>
<organism evidence="19 20">
    <name type="scientific">Paludibacter propionicigenes (strain DSM 17365 / JCM 13257 / WB4)</name>
    <dbReference type="NCBI Taxonomy" id="694427"/>
    <lineage>
        <taxon>Bacteria</taxon>
        <taxon>Pseudomonadati</taxon>
        <taxon>Bacteroidota</taxon>
        <taxon>Bacteroidia</taxon>
        <taxon>Bacteroidales</taxon>
        <taxon>Paludibacteraceae</taxon>
        <taxon>Paludibacter</taxon>
    </lineage>
</organism>
<evidence type="ECO:0000256" key="7">
    <source>
        <dbReference type="ARBA" id="ARBA00022679"/>
    </source>
</evidence>
<feature type="domain" description="AAA" evidence="18">
    <location>
        <begin position="600"/>
        <end position="720"/>
    </location>
</feature>
<comment type="subcellular location">
    <subcellularLocation>
        <location evidence="1">Cell inner membrane</location>
        <topology evidence="1">Multi-pass membrane protein</topology>
    </subcellularLocation>
</comment>
<keyword evidence="13 16" id="KW-0472">Membrane</keyword>
<dbReference type="Pfam" id="PF13614">
    <property type="entry name" value="AAA_31"/>
    <property type="match status" value="1"/>
</dbReference>
<dbReference type="Proteomes" id="UP000008718">
    <property type="component" value="Chromosome"/>
</dbReference>
<dbReference type="CDD" id="cd05387">
    <property type="entry name" value="BY-kinase"/>
    <property type="match status" value="1"/>
</dbReference>
<evidence type="ECO:0000313" key="19">
    <source>
        <dbReference type="EMBL" id="ADQ80451.1"/>
    </source>
</evidence>
<keyword evidence="14" id="KW-0829">Tyrosine-protein kinase</keyword>
<keyword evidence="7 19" id="KW-0808">Transferase</keyword>
<evidence type="ECO:0000256" key="13">
    <source>
        <dbReference type="ARBA" id="ARBA00023136"/>
    </source>
</evidence>
<keyword evidence="8 16" id="KW-0812">Transmembrane</keyword>
<keyword evidence="12 16" id="KW-1133">Transmembrane helix</keyword>
<evidence type="ECO:0000256" key="8">
    <source>
        <dbReference type="ARBA" id="ARBA00022692"/>
    </source>
</evidence>
<dbReference type="FunFam" id="3.40.50.300:FF:000527">
    <property type="entry name" value="Tyrosine-protein kinase etk"/>
    <property type="match status" value="1"/>
</dbReference>
<dbReference type="GO" id="GO:0005886">
    <property type="term" value="C:plasma membrane"/>
    <property type="evidence" value="ECO:0007669"/>
    <property type="project" value="UniProtKB-SubCell"/>
</dbReference>
<dbReference type="Pfam" id="PF02706">
    <property type="entry name" value="Wzz"/>
    <property type="match status" value="1"/>
</dbReference>
<evidence type="ECO:0000259" key="17">
    <source>
        <dbReference type="Pfam" id="PF02706"/>
    </source>
</evidence>
<dbReference type="EC" id="2.7.10.2" evidence="4"/>
<evidence type="ECO:0000256" key="6">
    <source>
        <dbReference type="ARBA" id="ARBA00022519"/>
    </source>
</evidence>
<dbReference type="GO" id="GO:0004715">
    <property type="term" value="F:non-membrane spanning protein tyrosine kinase activity"/>
    <property type="evidence" value="ECO:0007669"/>
    <property type="project" value="UniProtKB-EC"/>
</dbReference>
<evidence type="ECO:0000256" key="9">
    <source>
        <dbReference type="ARBA" id="ARBA00022741"/>
    </source>
</evidence>
<name>E4T6V7_PALPW</name>
<evidence type="ECO:0000256" key="11">
    <source>
        <dbReference type="ARBA" id="ARBA00022840"/>
    </source>
</evidence>
<evidence type="ECO:0000256" key="15">
    <source>
        <dbReference type="ARBA" id="ARBA00051245"/>
    </source>
</evidence>
<feature type="transmembrane region" description="Helical" evidence="16">
    <location>
        <begin position="515"/>
        <end position="534"/>
    </location>
</feature>
<evidence type="ECO:0000256" key="5">
    <source>
        <dbReference type="ARBA" id="ARBA00022475"/>
    </source>
</evidence>
<dbReference type="KEGG" id="ppn:Palpr_2316"/>
<feature type="domain" description="Polysaccharide chain length determinant N-terminal" evidence="17">
    <location>
        <begin position="15"/>
        <end position="108"/>
    </location>
</feature>